<evidence type="ECO:0000313" key="2">
    <source>
        <dbReference type="Proteomes" id="UP000054721"/>
    </source>
</evidence>
<sequence length="66" mass="7307">MDDLLSSALLLKFKPSTTDVDLNSSKGEQFIYISLFLCRECSDFASILLEGELGDQKGLMPTWTSS</sequence>
<reference evidence="1 2" key="1">
    <citation type="submission" date="2015-05" db="EMBL/GenBank/DDBJ databases">
        <title>Evolution of Trichinella species and genotypes.</title>
        <authorList>
            <person name="Korhonen P.K."/>
            <person name="Edoardo P."/>
            <person name="Giuseppe L.R."/>
            <person name="Gasser R.B."/>
        </authorList>
    </citation>
    <scope>NUCLEOTIDE SEQUENCE [LARGE SCALE GENOMIC DNA]</scope>
    <source>
        <strain evidence="1">ISS10</strain>
    </source>
</reference>
<dbReference type="EMBL" id="JYDW01000157">
    <property type="protein sequence ID" value="KRZ53711.1"/>
    <property type="molecule type" value="Genomic_DNA"/>
</dbReference>
<dbReference type="Proteomes" id="UP000054721">
    <property type="component" value="Unassembled WGS sequence"/>
</dbReference>
<accession>A0A0V1L2C7</accession>
<gene>
    <name evidence="1" type="ORF">T02_284</name>
</gene>
<dbReference type="AlphaFoldDB" id="A0A0V1L2C7"/>
<protein>
    <submittedName>
        <fullName evidence="1">Uncharacterized protein</fullName>
    </submittedName>
</protein>
<evidence type="ECO:0000313" key="1">
    <source>
        <dbReference type="EMBL" id="KRZ53711.1"/>
    </source>
</evidence>
<comment type="caution">
    <text evidence="1">The sequence shown here is derived from an EMBL/GenBank/DDBJ whole genome shotgun (WGS) entry which is preliminary data.</text>
</comment>
<name>A0A0V1L2C7_9BILA</name>
<organism evidence="1 2">
    <name type="scientific">Trichinella nativa</name>
    <dbReference type="NCBI Taxonomy" id="6335"/>
    <lineage>
        <taxon>Eukaryota</taxon>
        <taxon>Metazoa</taxon>
        <taxon>Ecdysozoa</taxon>
        <taxon>Nematoda</taxon>
        <taxon>Enoplea</taxon>
        <taxon>Dorylaimia</taxon>
        <taxon>Trichinellida</taxon>
        <taxon>Trichinellidae</taxon>
        <taxon>Trichinella</taxon>
    </lineage>
</organism>
<keyword evidence="2" id="KW-1185">Reference proteome</keyword>
<proteinExistence type="predicted"/>